<dbReference type="GO" id="GO:0006606">
    <property type="term" value="P:protein import into nucleus"/>
    <property type="evidence" value="ECO:0007669"/>
    <property type="project" value="TreeGrafter"/>
</dbReference>
<evidence type="ECO:0000259" key="3">
    <source>
        <dbReference type="Pfam" id="PF25567"/>
    </source>
</evidence>
<dbReference type="InterPro" id="IPR052616">
    <property type="entry name" value="SYO1-like"/>
</dbReference>
<sequence>MRRRSQVPSELDRQHTDEIRVLTSLAEIINSSTPDGRTNDNKQTERTILANAASSTTQTGMSRVAAMGKAKKERSRGPRHNPVGLNGDNVMDEEEIRGSVSSRSKSECLIQSVLDQLQSQSEDGKLCGLHLLADVFDGQTLEEVVQNRIVRIAGPLLVDTSPTVRNSAAGAIRNLTTNGGPDFCDILVEQDVMTPLCALLQKFGNSWQPKKIGTSEDDEEANTFIQATNILWNLCESNTTALKYFNQAHLLPVLVRCLDIDTFGIDVAVTVAECLNTVTENNQEAISEMQELGTQLQQFLNSQNEEIDSLLLRVLISGILINMNGGDVGTMDPSLLCLIMAALSSALAFDQRRVLNQLTSEIELGIQKRNRGRRRKKDDIDEDMESENEEEFVESEEEERKTPSKRARGKSSLTVESPADVLKKEEKLILNAGRLLEAQQIALEVLANMCSGGDEEEMEVDDSDSEEMSESSFGDEGGSQDALPVPVPSDVLEAIVSQRLITKIWDKTILPAENVRQILSENVDCQTISNRLELLRSRAFLCLQNLLAVMDLEELGGCNDLYNMWLETTKLVFQQTKADDLQLLEAATSVMRAAVQRLAQAKATQFSSLNSDDLQILLRGESQCKDPNIRTNLIRIVGCIGQMLVPTSSPHIPVIGKFLLDAVSRDSELWVIAEALDCIFDVFGEDETDKAAFDIDLVTKLRSLAPSLKNKVRLQKKNLGEHYHVVMTSSTNLNRFIKYKGQRVAKFTTNGHH</sequence>
<dbReference type="Gene3D" id="1.25.10.10">
    <property type="entry name" value="Leucine-rich Repeat Variant"/>
    <property type="match status" value="1"/>
</dbReference>
<dbReference type="Proteomes" id="UP001075354">
    <property type="component" value="Chromosome 9"/>
</dbReference>
<feature type="compositionally biased region" description="Basic residues" evidence="2">
    <location>
        <begin position="69"/>
        <end position="79"/>
    </location>
</feature>
<feature type="region of interest" description="Disordered" evidence="2">
    <location>
        <begin position="68"/>
        <end position="89"/>
    </location>
</feature>
<feature type="region of interest" description="Disordered" evidence="2">
    <location>
        <begin position="370"/>
        <end position="417"/>
    </location>
</feature>
<organism evidence="4 5">
    <name type="scientific">Megalurothrips usitatus</name>
    <name type="common">bean blossom thrips</name>
    <dbReference type="NCBI Taxonomy" id="439358"/>
    <lineage>
        <taxon>Eukaryota</taxon>
        <taxon>Metazoa</taxon>
        <taxon>Ecdysozoa</taxon>
        <taxon>Arthropoda</taxon>
        <taxon>Hexapoda</taxon>
        <taxon>Insecta</taxon>
        <taxon>Pterygota</taxon>
        <taxon>Neoptera</taxon>
        <taxon>Paraneoptera</taxon>
        <taxon>Thysanoptera</taxon>
        <taxon>Terebrantia</taxon>
        <taxon>Thripoidea</taxon>
        <taxon>Thripidae</taxon>
        <taxon>Megalurothrips</taxon>
    </lineage>
</organism>
<feature type="region of interest" description="Disordered" evidence="2">
    <location>
        <begin position="453"/>
        <end position="482"/>
    </location>
</feature>
<protein>
    <recommendedName>
        <fullName evidence="3">SYO1-like TPR repeats domain-containing protein</fullName>
    </recommendedName>
</protein>
<feature type="domain" description="SYO1-like TPR repeats" evidence="3">
    <location>
        <begin position="490"/>
        <end position="743"/>
    </location>
</feature>
<dbReference type="Pfam" id="PF25567">
    <property type="entry name" value="TPR_SYO1"/>
    <property type="match status" value="1"/>
</dbReference>
<dbReference type="AlphaFoldDB" id="A0AAV7XIB8"/>
<comment type="similarity">
    <text evidence="1">Belongs to the nuclear import and ribosome assembly adapter family.</text>
</comment>
<keyword evidence="5" id="KW-1185">Reference proteome</keyword>
<gene>
    <name evidence="4" type="ORF">ONE63_010849</name>
</gene>
<dbReference type="InterPro" id="IPR016024">
    <property type="entry name" value="ARM-type_fold"/>
</dbReference>
<dbReference type="SUPFAM" id="SSF48371">
    <property type="entry name" value="ARM repeat"/>
    <property type="match status" value="1"/>
</dbReference>
<comment type="caution">
    <text evidence="4">The sequence shown here is derived from an EMBL/GenBank/DDBJ whole genome shotgun (WGS) entry which is preliminary data.</text>
</comment>
<accession>A0AAV7XIB8</accession>
<reference evidence="4" key="1">
    <citation type="submission" date="2022-12" db="EMBL/GenBank/DDBJ databases">
        <title>Chromosome-level genome assembly of the bean flower thrips Megalurothrips usitatus.</title>
        <authorList>
            <person name="Ma L."/>
            <person name="Liu Q."/>
            <person name="Li H."/>
            <person name="Cai W."/>
        </authorList>
    </citation>
    <scope>NUCLEOTIDE SEQUENCE</scope>
    <source>
        <strain evidence="4">Cailab_2022a</strain>
    </source>
</reference>
<dbReference type="PANTHER" id="PTHR13347:SF1">
    <property type="entry name" value="HEAT REPEAT-CONTAINING PROTEIN 3"/>
    <property type="match status" value="1"/>
</dbReference>
<dbReference type="InterPro" id="IPR057990">
    <property type="entry name" value="TPR_SYO1"/>
</dbReference>
<name>A0AAV7XIB8_9NEOP</name>
<feature type="compositionally biased region" description="Acidic residues" evidence="2">
    <location>
        <begin position="453"/>
        <end position="469"/>
    </location>
</feature>
<evidence type="ECO:0000313" key="5">
    <source>
        <dbReference type="Proteomes" id="UP001075354"/>
    </source>
</evidence>
<dbReference type="InterPro" id="IPR011989">
    <property type="entry name" value="ARM-like"/>
</dbReference>
<dbReference type="PANTHER" id="PTHR13347">
    <property type="entry name" value="HEAT REPEAT-CONTAINING PROTEIN 3"/>
    <property type="match status" value="1"/>
</dbReference>
<evidence type="ECO:0000256" key="2">
    <source>
        <dbReference type="SAM" id="MobiDB-lite"/>
    </source>
</evidence>
<evidence type="ECO:0000256" key="1">
    <source>
        <dbReference type="ARBA" id="ARBA00049983"/>
    </source>
</evidence>
<dbReference type="GO" id="GO:0042273">
    <property type="term" value="P:ribosomal large subunit biogenesis"/>
    <property type="evidence" value="ECO:0007669"/>
    <property type="project" value="TreeGrafter"/>
</dbReference>
<proteinExistence type="inferred from homology"/>
<evidence type="ECO:0000313" key="4">
    <source>
        <dbReference type="EMBL" id="KAJ1524347.1"/>
    </source>
</evidence>
<feature type="compositionally biased region" description="Acidic residues" evidence="2">
    <location>
        <begin position="380"/>
        <end position="397"/>
    </location>
</feature>
<dbReference type="EMBL" id="JAPTSV010000009">
    <property type="protein sequence ID" value="KAJ1524347.1"/>
    <property type="molecule type" value="Genomic_DNA"/>
</dbReference>
<dbReference type="GO" id="GO:0051082">
    <property type="term" value="F:unfolded protein binding"/>
    <property type="evidence" value="ECO:0007669"/>
    <property type="project" value="TreeGrafter"/>
</dbReference>